<protein>
    <submittedName>
        <fullName evidence="1">Uncharacterized protein</fullName>
    </submittedName>
</protein>
<evidence type="ECO:0000313" key="1">
    <source>
        <dbReference type="EMBL" id="UBF23465.1"/>
    </source>
</evidence>
<dbReference type="EMBL" id="MZ334528">
    <property type="protein sequence ID" value="UBF23465.1"/>
    <property type="molecule type" value="Genomic_DNA"/>
</dbReference>
<keyword evidence="2" id="KW-1185">Reference proteome</keyword>
<proteinExistence type="predicted"/>
<accession>A0AAE8Y099</accession>
<sequence length="100" mass="11127">MSETGVFERVSVEAGGIRIPACPRCGTPNVIPRKLERATFGKCAGDDCDAWLAYDVRVTAVACDDRESAKYRFETYIYDDEEADDKPSLAKFGSHETTRK</sequence>
<evidence type="ECO:0000313" key="2">
    <source>
        <dbReference type="Proteomes" id="UP000827176"/>
    </source>
</evidence>
<reference evidence="1" key="1">
    <citation type="submission" date="2021-05" db="EMBL/GenBank/DDBJ databases">
        <title>Diversity, taxonomy and evolution of archaeal viruses of the class Caudoviricetes.</title>
        <authorList>
            <person name="Liu Y."/>
            <person name="Demina T.A."/>
            <person name="Roux S."/>
            <person name="Aiewsakun P."/>
            <person name="Kazlauskas D."/>
            <person name="Simmonds P."/>
            <person name="Prangishvili D."/>
            <person name="Oksanen H.M."/>
            <person name="Krupovic M."/>
        </authorList>
    </citation>
    <scope>NUCLEOTIDE SEQUENCE</scope>
    <source>
        <strain evidence="1">HRTV-28/28</strain>
    </source>
</reference>
<dbReference type="Proteomes" id="UP000827176">
    <property type="component" value="Segment"/>
</dbReference>
<gene>
    <name evidence="1" type="ORF">HRTV-28_gp27</name>
</gene>
<organism evidence="1 2">
    <name type="scientific">Halorubrum tailed virus 28</name>
    <dbReference type="NCBI Taxonomy" id="2878009"/>
    <lineage>
        <taxon>Viruses</taxon>
        <taxon>Duplodnaviria</taxon>
        <taxon>Heunggongvirae</taxon>
        <taxon>Uroviricota</taxon>
        <taxon>Caudoviricetes</taxon>
        <taxon>Suolaviridae</taxon>
        <taxon>Pormufvirus</taxon>
        <taxon>Pormufvirus salinum</taxon>
        <taxon>Pormufvirus HRTV28</taxon>
    </lineage>
</organism>
<name>A0AAE8Y099_9CAUD</name>